<feature type="signal peptide" evidence="1">
    <location>
        <begin position="1"/>
        <end position="25"/>
    </location>
</feature>
<organism evidence="2 3">
    <name type="scientific">Segatella copri</name>
    <dbReference type="NCBI Taxonomy" id="165179"/>
    <lineage>
        <taxon>Bacteria</taxon>
        <taxon>Pseudomonadati</taxon>
        <taxon>Bacteroidota</taxon>
        <taxon>Bacteroidia</taxon>
        <taxon>Bacteroidales</taxon>
        <taxon>Prevotellaceae</taxon>
        <taxon>Segatella</taxon>
    </lineage>
</organism>
<evidence type="ECO:0000256" key="1">
    <source>
        <dbReference type="SAM" id="SignalP"/>
    </source>
</evidence>
<comment type="caution">
    <text evidence="2">The sequence shown here is derived from an EMBL/GenBank/DDBJ whole genome shotgun (WGS) entry which is preliminary data.</text>
</comment>
<dbReference type="InterPro" id="IPR005077">
    <property type="entry name" value="Peptidase_C11"/>
</dbReference>
<dbReference type="PANTHER" id="PTHR37835">
    <property type="entry name" value="ALPHA-CLOSTRIPAIN"/>
    <property type="match status" value="1"/>
</dbReference>
<gene>
    <name evidence="2" type="ORF">FYJ72_14415</name>
</gene>
<dbReference type="Proteomes" id="UP000450161">
    <property type="component" value="Unassembled WGS sequence"/>
</dbReference>
<sequence length="563" mass="63811">MNKKKWFSMLLMAAMCVLGFTSCSDDDDIGDNPDTPSEELADYTILLYGCGGSNLDEYLLFNLQQIEGMGYNEKVKFTGLVKFSKPYQNDEKRQGTRLFNMTPGGMESSQVADISFRLKDPQNLANFIVDAQKRMPAKKYIIIFWNHGYTFDKDDNLVLDSYTTGTRSLLQDDNTDETMSIFEIEEAMKRAENLGAQKLSLVYWDVCLMNMIENIYQIKDHTNYVMGSGHLTPGLGGNYPELINALSNNETLEDALREYVPVVLQMWRLTEGGDAMDLSVINTARLEPLVQGIGEYSQQLYNIMSKPNSQEALRISYVSGCTDEKRPFFATSSELYFFYSQRTSVDLISALTIMAHSYPGVNGTLSAIATKVRKALDDATLVKAYANLPWKLEEVGIGIHWMWTEDYEATVKNVYPHLAFDKVAGWSRFMANNPWRIVSLDTSTLEFSLVAVPTWTLSWSLVTPGGLTDKEQQSIGKYLDEILTPQYLSYHTQMQVEAAKRLASIINESIRQAIVRKITEILKETRPDSNTVPEFTYCLTLKSDDPSLDEYLIEITNEEIETN</sequence>
<dbReference type="AlphaFoldDB" id="A0A6I2TY90"/>
<proteinExistence type="predicted"/>
<dbReference type="EMBL" id="VUNF01000052">
    <property type="protein sequence ID" value="MST78811.1"/>
    <property type="molecule type" value="Genomic_DNA"/>
</dbReference>
<keyword evidence="1" id="KW-0732">Signal</keyword>
<dbReference type="PROSITE" id="PS51257">
    <property type="entry name" value="PROKAR_LIPOPROTEIN"/>
    <property type="match status" value="1"/>
</dbReference>
<name>A0A6I2TY90_9BACT</name>
<evidence type="ECO:0000313" key="2">
    <source>
        <dbReference type="EMBL" id="MST78811.1"/>
    </source>
</evidence>
<evidence type="ECO:0000313" key="3">
    <source>
        <dbReference type="Proteomes" id="UP000450161"/>
    </source>
</evidence>
<dbReference type="Pfam" id="PF03415">
    <property type="entry name" value="Peptidase_C11"/>
    <property type="match status" value="1"/>
</dbReference>
<dbReference type="RefSeq" id="WP_154483362.1">
    <property type="nucleotide sequence ID" value="NZ_VUNF01000052.1"/>
</dbReference>
<reference evidence="2 3" key="1">
    <citation type="submission" date="2019-08" db="EMBL/GenBank/DDBJ databases">
        <title>In-depth cultivation of the pig gut microbiome towards novel bacterial diversity and tailored functional studies.</title>
        <authorList>
            <person name="Wylensek D."/>
            <person name="Hitch T.C.A."/>
            <person name="Clavel T."/>
        </authorList>
    </citation>
    <scope>NUCLEOTIDE SEQUENCE [LARGE SCALE GENOMIC DNA]</scope>
    <source>
        <strain evidence="2 3">LKV-178-WT-2C</strain>
    </source>
</reference>
<accession>A0A6I2TY90</accession>
<dbReference type="PANTHER" id="PTHR37835:SF1">
    <property type="entry name" value="ALPHA-CLOSTRIPAIN"/>
    <property type="match status" value="1"/>
</dbReference>
<dbReference type="Gene3D" id="3.40.50.11970">
    <property type="match status" value="1"/>
</dbReference>
<feature type="chain" id="PRO_5026319847" description="Clostripain" evidence="1">
    <location>
        <begin position="26"/>
        <end position="563"/>
    </location>
</feature>
<evidence type="ECO:0008006" key="4">
    <source>
        <dbReference type="Google" id="ProtNLM"/>
    </source>
</evidence>
<protein>
    <recommendedName>
        <fullName evidence="4">Clostripain</fullName>
    </recommendedName>
</protein>